<dbReference type="GO" id="GO:0046872">
    <property type="term" value="F:metal ion binding"/>
    <property type="evidence" value="ECO:0007669"/>
    <property type="project" value="InterPro"/>
</dbReference>
<comment type="similarity">
    <text evidence="4">In the N-terminal section; belongs to the acetate CoA ligase alpha subunit family.</text>
</comment>
<protein>
    <submittedName>
        <fullName evidence="8">Acetyl-CoA synthetase (ADP-forming) alpha and beta chains, putative</fullName>
    </submittedName>
</protein>
<dbReference type="Gene3D" id="3.40.630.30">
    <property type="match status" value="1"/>
</dbReference>
<dbReference type="InterPro" id="IPR003781">
    <property type="entry name" value="CoA-bd"/>
</dbReference>
<dbReference type="InterPro" id="IPR043938">
    <property type="entry name" value="Ligase_CoA_dom"/>
</dbReference>
<dbReference type="InterPro" id="IPR016102">
    <property type="entry name" value="Succinyl-CoA_synth-like"/>
</dbReference>
<dbReference type="Pfam" id="PF19045">
    <property type="entry name" value="Ligase_CoA_2"/>
    <property type="match status" value="1"/>
</dbReference>
<dbReference type="SUPFAM" id="SSF51735">
    <property type="entry name" value="NAD(P)-binding Rossmann-fold domains"/>
    <property type="match status" value="1"/>
</dbReference>
<dbReference type="InterPro" id="IPR000182">
    <property type="entry name" value="GNAT_dom"/>
</dbReference>
<dbReference type="Pfam" id="PF13607">
    <property type="entry name" value="Succ_CoA_lig"/>
    <property type="match status" value="1"/>
</dbReference>
<dbReference type="SUPFAM" id="SSF55729">
    <property type="entry name" value="Acyl-CoA N-acyltransferases (Nat)"/>
    <property type="match status" value="1"/>
</dbReference>
<evidence type="ECO:0000256" key="5">
    <source>
        <dbReference type="PROSITE-ProRule" id="PRU00409"/>
    </source>
</evidence>
<feature type="domain" description="N-acetyltransferase" evidence="7">
    <location>
        <begin position="738"/>
        <end position="894"/>
    </location>
</feature>
<evidence type="ECO:0000256" key="3">
    <source>
        <dbReference type="ARBA" id="ARBA00022840"/>
    </source>
</evidence>
<evidence type="ECO:0000259" key="6">
    <source>
        <dbReference type="PROSITE" id="PS50975"/>
    </source>
</evidence>
<dbReference type="Gene3D" id="3.40.50.261">
    <property type="entry name" value="Succinyl-CoA synthetase domains"/>
    <property type="match status" value="2"/>
</dbReference>
<dbReference type="FunFam" id="3.30.1490.20:FF:000020">
    <property type="entry name" value="Protein lysine acetyltransferase"/>
    <property type="match status" value="1"/>
</dbReference>
<dbReference type="Pfam" id="PF00583">
    <property type="entry name" value="Acetyltransf_1"/>
    <property type="match status" value="1"/>
</dbReference>
<dbReference type="Gene3D" id="3.40.50.720">
    <property type="entry name" value="NAD(P)-binding Rossmann-like Domain"/>
    <property type="match status" value="1"/>
</dbReference>
<proteinExistence type="inferred from homology"/>
<sequence length="897" mass="97279">MGHHYLNQLFSPNSVAIFGASERENSVGALVLKNILSAEFSGEVFPINPKHKKVQGLTCYPSLSAVNKPVELAIVATPANRATNILRECGEQGCRGVVVLSAGFSESGTAGKRLEKALMEVADEYGIHLIGPNCLGIMRPSVGLNATFSRNHPKPGNVALVSQSGAMATAILDWSATRQVGFSTVATLGNAVGVNFGDTLDYLALDPKTHSILLYIESVQDARSFMSGLRSASRMKPVVVLKAGRYDDSFRNSTSHTGAMVGGNDAFDAAMDRAGVVRVNSIAQLFSAAEILSSDIKAEGNRLMIMTNGNGPGVMATDRAVEMGLSMAVLPKELEVRLGKILPASWSRKNPADILDDATPERYETTLKICLENPDMDGMLVMLTPQALTDPKGVAEAVVRINKTSKKPILACWMGNEQVAEGRNILSAAGIPNFQTPESAVEAFSYLNSYRSNQKLLMQVPSSLAVASRPPNIHGARLIIESVLAEGRKHLSTTEARAILSAFHIPSLPTILTRSPTEALVAAESVGFPVVMKISSPNVLHKSDVRGVRLNISSAHTVRSVYQELQQSTLDAIPDAQIDGVTVETMYQGYAARELIIGVVRDPVFGPVISFGAGGTATEVQRDRAVALPPLNSYMIRKTINRTRVAKLLESFRDLPAINFESLQDAMLRLSELVCELPEVIEMDINPLMVNAEGAVAVDARISVAYPAGASGRYDHMAIHPYPHDLVKQQQLADGTDIMIRPIRPEDAEIVQSLVRNLSGESRYMRFMQALRELTPDMLVRLTQIDYDREMAFVVLARQDGQEVKVGVSRYAINPDQNSCEFALVIADEWQNRGLGGLLMQVLIDVARDRGLTTIIGDVLAHNTGMLKLMQRLGFDRHASEHDSGVVIVTKRLRNSG</sequence>
<dbReference type="CDD" id="cd04301">
    <property type="entry name" value="NAT_SF"/>
    <property type="match status" value="1"/>
</dbReference>
<dbReference type="Pfam" id="PF13549">
    <property type="entry name" value="ATP-grasp_5"/>
    <property type="match status" value="1"/>
</dbReference>
<evidence type="ECO:0000256" key="1">
    <source>
        <dbReference type="ARBA" id="ARBA00022598"/>
    </source>
</evidence>
<dbReference type="PANTHER" id="PTHR43334">
    <property type="entry name" value="ACETATE--COA LIGASE [ADP-FORMING]"/>
    <property type="match status" value="1"/>
</dbReference>
<dbReference type="InterPro" id="IPR013815">
    <property type="entry name" value="ATP_grasp_subdomain_1"/>
</dbReference>
<dbReference type="InterPro" id="IPR011761">
    <property type="entry name" value="ATP-grasp"/>
</dbReference>
<feature type="domain" description="ATP-grasp" evidence="6">
    <location>
        <begin position="497"/>
        <end position="706"/>
    </location>
</feature>
<dbReference type="SMART" id="SM00881">
    <property type="entry name" value="CoA_binding"/>
    <property type="match status" value="1"/>
</dbReference>
<dbReference type="InterPro" id="IPR051538">
    <property type="entry name" value="Acyl-CoA_Synth/Transferase"/>
</dbReference>
<dbReference type="PROSITE" id="PS50975">
    <property type="entry name" value="ATP_GRASP"/>
    <property type="match status" value="1"/>
</dbReference>
<dbReference type="InterPro" id="IPR032875">
    <property type="entry name" value="Succ_CoA_lig_flav_dom"/>
</dbReference>
<dbReference type="Pfam" id="PF13380">
    <property type="entry name" value="CoA_binding_2"/>
    <property type="match status" value="1"/>
</dbReference>
<dbReference type="Gene3D" id="3.30.470.20">
    <property type="entry name" value="ATP-grasp fold, B domain"/>
    <property type="match status" value="1"/>
</dbReference>
<dbReference type="InterPro" id="IPR016181">
    <property type="entry name" value="Acyl_CoA_acyltransferase"/>
</dbReference>
<dbReference type="GO" id="GO:0043758">
    <property type="term" value="F:acetate-CoA ligase (ADP-forming) activity"/>
    <property type="evidence" value="ECO:0007669"/>
    <property type="project" value="InterPro"/>
</dbReference>
<keyword evidence="2 5" id="KW-0547">Nucleotide-binding</keyword>
<dbReference type="GO" id="GO:0016747">
    <property type="term" value="F:acyltransferase activity, transferring groups other than amino-acyl groups"/>
    <property type="evidence" value="ECO:0007669"/>
    <property type="project" value="InterPro"/>
</dbReference>
<gene>
    <name evidence="8" type="ORF">HELGO_WM33008</name>
</gene>
<dbReference type="SUPFAM" id="SSF52210">
    <property type="entry name" value="Succinyl-CoA synthetase domains"/>
    <property type="match status" value="2"/>
</dbReference>
<accession>A0A6S6SMR7</accession>
<dbReference type="Gene3D" id="3.30.1490.20">
    <property type="entry name" value="ATP-grasp fold, A domain"/>
    <property type="match status" value="1"/>
</dbReference>
<evidence type="ECO:0000256" key="2">
    <source>
        <dbReference type="ARBA" id="ARBA00022741"/>
    </source>
</evidence>
<evidence type="ECO:0000259" key="7">
    <source>
        <dbReference type="PROSITE" id="PS51186"/>
    </source>
</evidence>
<reference evidence="8" key="1">
    <citation type="submission" date="2020-01" db="EMBL/GenBank/DDBJ databases">
        <authorList>
            <person name="Meier V. D."/>
            <person name="Meier V D."/>
        </authorList>
    </citation>
    <scope>NUCLEOTIDE SEQUENCE</scope>
    <source>
        <strain evidence="8">HLG_WM_MAG_08</strain>
    </source>
</reference>
<dbReference type="SUPFAM" id="SSF56059">
    <property type="entry name" value="Glutathione synthetase ATP-binding domain-like"/>
    <property type="match status" value="1"/>
</dbReference>
<organism evidence="8">
    <name type="scientific">uncultured Thiotrichaceae bacterium</name>
    <dbReference type="NCBI Taxonomy" id="298394"/>
    <lineage>
        <taxon>Bacteria</taxon>
        <taxon>Pseudomonadati</taxon>
        <taxon>Pseudomonadota</taxon>
        <taxon>Gammaproteobacteria</taxon>
        <taxon>Thiotrichales</taxon>
        <taxon>Thiotrichaceae</taxon>
        <taxon>environmental samples</taxon>
    </lineage>
</organism>
<evidence type="ECO:0000256" key="4">
    <source>
        <dbReference type="ARBA" id="ARBA00060888"/>
    </source>
</evidence>
<dbReference type="EMBL" id="CACVAV010000114">
    <property type="protein sequence ID" value="CAA6807489.1"/>
    <property type="molecule type" value="Genomic_DNA"/>
</dbReference>
<dbReference type="GO" id="GO:0005524">
    <property type="term" value="F:ATP binding"/>
    <property type="evidence" value="ECO:0007669"/>
    <property type="project" value="UniProtKB-UniRule"/>
</dbReference>
<evidence type="ECO:0000313" key="8">
    <source>
        <dbReference type="EMBL" id="CAA6807489.1"/>
    </source>
</evidence>
<dbReference type="PROSITE" id="PS51186">
    <property type="entry name" value="GNAT"/>
    <property type="match status" value="1"/>
</dbReference>
<dbReference type="AlphaFoldDB" id="A0A6S6SMR7"/>
<dbReference type="InterPro" id="IPR036291">
    <property type="entry name" value="NAD(P)-bd_dom_sf"/>
</dbReference>
<keyword evidence="3 5" id="KW-0067">ATP-binding</keyword>
<name>A0A6S6SMR7_9GAMM</name>
<dbReference type="PANTHER" id="PTHR43334:SF1">
    <property type="entry name" value="3-HYDROXYPROPIONATE--COA LIGASE [ADP-FORMING]"/>
    <property type="match status" value="1"/>
</dbReference>
<keyword evidence="1" id="KW-0436">Ligase</keyword>